<dbReference type="Proteomes" id="UP000198703">
    <property type="component" value="Unassembled WGS sequence"/>
</dbReference>
<evidence type="ECO:0000256" key="1">
    <source>
        <dbReference type="SAM" id="Phobius"/>
    </source>
</evidence>
<dbReference type="AlphaFoldDB" id="A0A1H4CGF8"/>
<keyword evidence="3" id="KW-1185">Reference proteome</keyword>
<name>A0A1H4CGF8_9RHOB</name>
<feature type="transmembrane region" description="Helical" evidence="1">
    <location>
        <begin position="106"/>
        <end position="126"/>
    </location>
</feature>
<reference evidence="2 3" key="1">
    <citation type="submission" date="2016-10" db="EMBL/GenBank/DDBJ databases">
        <authorList>
            <person name="de Groot N.N."/>
        </authorList>
    </citation>
    <scope>NUCLEOTIDE SEQUENCE [LARGE SCALE GENOMIC DNA]</scope>
    <source>
        <strain evidence="2 3">DSM 15345</strain>
    </source>
</reference>
<evidence type="ECO:0000313" key="3">
    <source>
        <dbReference type="Proteomes" id="UP000198703"/>
    </source>
</evidence>
<accession>A0A1H4CGF8</accession>
<proteinExistence type="predicted"/>
<evidence type="ECO:0000313" key="2">
    <source>
        <dbReference type="EMBL" id="SEA59448.1"/>
    </source>
</evidence>
<protein>
    <submittedName>
        <fullName evidence="2">Uncharacterized protein</fullName>
    </submittedName>
</protein>
<feature type="transmembrane region" description="Helical" evidence="1">
    <location>
        <begin position="59"/>
        <end position="80"/>
    </location>
</feature>
<keyword evidence="1" id="KW-0812">Transmembrane</keyword>
<keyword evidence="1" id="KW-1133">Transmembrane helix</keyword>
<organism evidence="2 3">
    <name type="scientific">Rubrimonas cliftonensis</name>
    <dbReference type="NCBI Taxonomy" id="89524"/>
    <lineage>
        <taxon>Bacteria</taxon>
        <taxon>Pseudomonadati</taxon>
        <taxon>Pseudomonadota</taxon>
        <taxon>Alphaproteobacteria</taxon>
        <taxon>Rhodobacterales</taxon>
        <taxon>Paracoccaceae</taxon>
        <taxon>Rubrimonas</taxon>
    </lineage>
</organism>
<gene>
    <name evidence="2" type="ORF">SAMN05444370_10763</name>
</gene>
<dbReference type="STRING" id="89524.SAMN05444370_10763"/>
<dbReference type="RefSeq" id="WP_093254005.1">
    <property type="nucleotide sequence ID" value="NZ_FNQM01000007.1"/>
</dbReference>
<keyword evidence="1" id="KW-0472">Membrane</keyword>
<sequence length="128" mass="13091">MAVRWLELAARAGGLSTAAIAARVALMGGAGLAATAGLALLGVALFIEIETVHGAQTARLTLGLGLLGAALGLAGAARFLRRRRRRDMTQAQARLRAEMDVAQAKALRGASLAGPVFAFAAAFLAARR</sequence>
<dbReference type="EMBL" id="FNQM01000007">
    <property type="protein sequence ID" value="SEA59448.1"/>
    <property type="molecule type" value="Genomic_DNA"/>
</dbReference>
<feature type="transmembrane region" description="Helical" evidence="1">
    <location>
        <begin position="20"/>
        <end position="47"/>
    </location>
</feature>